<reference evidence="1" key="1">
    <citation type="submission" date="2022-03" db="EMBL/GenBank/DDBJ databases">
        <title>Draft genome sequence of Aduncisulcus paluster, a free-living microaerophilic Fornicata.</title>
        <authorList>
            <person name="Yuyama I."/>
            <person name="Kume K."/>
            <person name="Tamura T."/>
            <person name="Inagaki Y."/>
            <person name="Hashimoto T."/>
        </authorList>
    </citation>
    <scope>NUCLEOTIDE SEQUENCE</scope>
    <source>
        <strain evidence="1">NY0171</strain>
    </source>
</reference>
<sequence>MCQVLNLNEDQLVIHQQGKVAGALGAAVIGLKERRPVNLKLLIDSLQGNCGPLLYAKEKTSLPTLAGYGIADTSGKHICRDISKEIEPVECWVGVDIGSTSTNV</sequence>
<feature type="non-terminal residue" evidence="1">
    <location>
        <position position="104"/>
    </location>
</feature>
<organism evidence="1 2">
    <name type="scientific">Aduncisulcus paluster</name>
    <dbReference type="NCBI Taxonomy" id="2918883"/>
    <lineage>
        <taxon>Eukaryota</taxon>
        <taxon>Metamonada</taxon>
        <taxon>Carpediemonas-like organisms</taxon>
        <taxon>Aduncisulcus</taxon>
    </lineage>
</organism>
<protein>
    <submittedName>
        <fullName evidence="1">CoA activase</fullName>
    </submittedName>
</protein>
<keyword evidence="2" id="KW-1185">Reference proteome</keyword>
<comment type="caution">
    <text evidence="1">The sequence shown here is derived from an EMBL/GenBank/DDBJ whole genome shotgun (WGS) entry which is preliminary data.</text>
</comment>
<dbReference type="Proteomes" id="UP001057375">
    <property type="component" value="Unassembled WGS sequence"/>
</dbReference>
<accession>A0ABQ5L1M0</accession>
<evidence type="ECO:0000313" key="2">
    <source>
        <dbReference type="Proteomes" id="UP001057375"/>
    </source>
</evidence>
<proteinExistence type="predicted"/>
<evidence type="ECO:0000313" key="1">
    <source>
        <dbReference type="EMBL" id="GKT37858.1"/>
    </source>
</evidence>
<gene>
    <name evidence="1" type="ORF">ADUPG1_003796</name>
</gene>
<dbReference type="EMBL" id="BQXS01005349">
    <property type="protein sequence ID" value="GKT37858.1"/>
    <property type="molecule type" value="Genomic_DNA"/>
</dbReference>
<name>A0ABQ5L1M0_9EUKA</name>